<dbReference type="EMBL" id="DSIY01000285">
    <property type="protein sequence ID" value="HEG92200.1"/>
    <property type="molecule type" value="Genomic_DNA"/>
</dbReference>
<evidence type="ECO:0000313" key="1">
    <source>
        <dbReference type="EMBL" id="HEG92200.1"/>
    </source>
</evidence>
<organism evidence="1">
    <name type="scientific">Thermorudis peleae</name>
    <dbReference type="NCBI Taxonomy" id="1382356"/>
    <lineage>
        <taxon>Bacteria</taxon>
        <taxon>Pseudomonadati</taxon>
        <taxon>Thermomicrobiota</taxon>
        <taxon>Thermomicrobia</taxon>
        <taxon>Thermomicrobia incertae sedis</taxon>
        <taxon>Thermorudis</taxon>
    </lineage>
</organism>
<accession>A0A831X9C4</accession>
<reference evidence="1" key="1">
    <citation type="journal article" date="2020" name="mSystems">
        <title>Genome- and Community-Level Interaction Insights into Carbon Utilization and Element Cycling Functions of Hydrothermarchaeota in Hydrothermal Sediment.</title>
        <authorList>
            <person name="Zhou Z."/>
            <person name="Liu Y."/>
            <person name="Xu W."/>
            <person name="Pan J."/>
            <person name="Luo Z.H."/>
            <person name="Li M."/>
        </authorList>
    </citation>
    <scope>NUCLEOTIDE SEQUENCE [LARGE SCALE GENOMIC DNA]</scope>
    <source>
        <strain evidence="1">SpSt-210</strain>
    </source>
</reference>
<dbReference type="Gene3D" id="3.30.70.100">
    <property type="match status" value="1"/>
</dbReference>
<comment type="caution">
    <text evidence="1">The sequence shown here is derived from an EMBL/GenBank/DDBJ whole genome shotgun (WGS) entry which is preliminary data.</text>
</comment>
<proteinExistence type="predicted"/>
<dbReference type="AlphaFoldDB" id="A0A831X9C4"/>
<evidence type="ECO:0008006" key="2">
    <source>
        <dbReference type="Google" id="ProtNLM"/>
    </source>
</evidence>
<name>A0A831X9C4_9BACT</name>
<sequence length="97" mass="11399">MVEIVLFRLKEGIRHEDFLQAADALMLDLRKMRGYIKRELLCDPSGQWVDLVYWRSLDEALVAAEQFNTLPSARPFNAMIEPPSRMLHVQRLRHYDG</sequence>
<protein>
    <recommendedName>
        <fullName evidence="2">Antibiotic biosynthesis monooxygenase</fullName>
    </recommendedName>
</protein>
<dbReference type="SUPFAM" id="SSF54909">
    <property type="entry name" value="Dimeric alpha+beta barrel"/>
    <property type="match status" value="1"/>
</dbReference>
<gene>
    <name evidence="1" type="ORF">ENP34_12325</name>
</gene>
<dbReference type="InterPro" id="IPR011008">
    <property type="entry name" value="Dimeric_a/b-barrel"/>
</dbReference>